<sequence>MSTHDDILLVGFGAVGVIYALILSKTPNIRLTAIARGNFDKVSSRFDLRLGDVLAEFPPFVKGKGIDIKMVKSVAEAADRAYKYVLITTKALPDVNPTPEILAPLLTEEYSKHYPPPTFVILQNGLGVEKDLYATIESCWKAEPRVLSAAVYIQANLVGGRDVVEQGPFDKLVCGAYRPGLLVDDDAKNTPEEAERLEAFAQLIRAGNGDIEIVPDIQRKKFAKNLWNLSFAAFATLIRQPCPAFFWEETAEKIRPTLTKVLTEAVSVARALGYSEHAVPSSLVDSTIEDTGGLHRPGKPSTHRPSMLVDMETRRPLEIEAIVGEVVRMGKELEVNVPILETVYTLLQVVQAGLVRGAYS</sequence>
<dbReference type="Proteomes" id="UP000663861">
    <property type="component" value="Unassembled WGS sequence"/>
</dbReference>
<evidence type="ECO:0000259" key="2">
    <source>
        <dbReference type="Pfam" id="PF02558"/>
    </source>
</evidence>
<keyword evidence="1" id="KW-0812">Transmembrane</keyword>
<reference evidence="4" key="1">
    <citation type="submission" date="2021-01" db="EMBL/GenBank/DDBJ databases">
        <authorList>
            <person name="Kaushik A."/>
        </authorList>
    </citation>
    <scope>NUCLEOTIDE SEQUENCE</scope>
    <source>
        <strain evidence="4">AG4-RS23</strain>
    </source>
</reference>
<dbReference type="FunFam" id="1.10.1040.10:FF:000017">
    <property type="entry name" value="2-dehydropantoate 2-reductase"/>
    <property type="match status" value="1"/>
</dbReference>
<keyword evidence="1" id="KW-0472">Membrane</keyword>
<comment type="caution">
    <text evidence="4">The sequence shown here is derived from an EMBL/GenBank/DDBJ whole genome shotgun (WGS) entry which is preliminary data.</text>
</comment>
<evidence type="ECO:0000313" key="5">
    <source>
        <dbReference type="Proteomes" id="UP000663861"/>
    </source>
</evidence>
<evidence type="ECO:0000313" key="4">
    <source>
        <dbReference type="EMBL" id="CAE6426965.1"/>
    </source>
</evidence>
<dbReference type="InterPro" id="IPR051402">
    <property type="entry name" value="KPR-Related"/>
</dbReference>
<dbReference type="InterPro" id="IPR013328">
    <property type="entry name" value="6PGD_dom2"/>
</dbReference>
<dbReference type="Pfam" id="PF08546">
    <property type="entry name" value="ApbA_C"/>
    <property type="match status" value="1"/>
</dbReference>
<evidence type="ECO:0000259" key="3">
    <source>
        <dbReference type="Pfam" id="PF08546"/>
    </source>
</evidence>
<evidence type="ECO:0008006" key="6">
    <source>
        <dbReference type="Google" id="ProtNLM"/>
    </source>
</evidence>
<dbReference type="InterPro" id="IPR008927">
    <property type="entry name" value="6-PGluconate_DH-like_C_sf"/>
</dbReference>
<evidence type="ECO:0000256" key="1">
    <source>
        <dbReference type="SAM" id="Phobius"/>
    </source>
</evidence>
<dbReference type="GO" id="GO:0005737">
    <property type="term" value="C:cytoplasm"/>
    <property type="evidence" value="ECO:0007669"/>
    <property type="project" value="TreeGrafter"/>
</dbReference>
<dbReference type="Pfam" id="PF02558">
    <property type="entry name" value="ApbA"/>
    <property type="match status" value="1"/>
</dbReference>
<dbReference type="PANTHER" id="PTHR21708:SF43">
    <property type="entry name" value="KETOPANTOATE REDUCTASE C-TERMINAL DOMAIN-CONTAINING PROTEIN"/>
    <property type="match status" value="1"/>
</dbReference>
<dbReference type="SUPFAM" id="SSF48179">
    <property type="entry name" value="6-phosphogluconate dehydrogenase C-terminal domain-like"/>
    <property type="match status" value="1"/>
</dbReference>
<proteinExistence type="predicted"/>
<feature type="transmembrane region" description="Helical" evidence="1">
    <location>
        <begin position="7"/>
        <end position="24"/>
    </location>
</feature>
<organism evidence="4 5">
    <name type="scientific">Rhizoctonia solani</name>
    <dbReference type="NCBI Taxonomy" id="456999"/>
    <lineage>
        <taxon>Eukaryota</taxon>
        <taxon>Fungi</taxon>
        <taxon>Dikarya</taxon>
        <taxon>Basidiomycota</taxon>
        <taxon>Agaricomycotina</taxon>
        <taxon>Agaricomycetes</taxon>
        <taxon>Cantharellales</taxon>
        <taxon>Ceratobasidiaceae</taxon>
        <taxon>Rhizoctonia</taxon>
    </lineage>
</organism>
<protein>
    <recommendedName>
        <fullName evidence="6">2-dehydropantoate 2-reductase</fullName>
    </recommendedName>
</protein>
<keyword evidence="1" id="KW-1133">Transmembrane helix</keyword>
<dbReference type="AlphaFoldDB" id="A0A8H2XGT6"/>
<gene>
    <name evidence="4" type="ORF">RDB_LOCUS20846</name>
</gene>
<feature type="domain" description="Ketopantoate reductase N-terminal" evidence="2">
    <location>
        <begin position="7"/>
        <end position="176"/>
    </location>
</feature>
<dbReference type="Gene3D" id="1.10.1040.10">
    <property type="entry name" value="N-(1-d-carboxylethyl)-l-norvaline Dehydrogenase, domain 2"/>
    <property type="match status" value="1"/>
</dbReference>
<dbReference type="Gene3D" id="3.40.50.720">
    <property type="entry name" value="NAD(P)-binding Rossmann-like Domain"/>
    <property type="match status" value="1"/>
</dbReference>
<accession>A0A8H2XGT6</accession>
<dbReference type="PANTHER" id="PTHR21708">
    <property type="entry name" value="PROBABLE 2-DEHYDROPANTOATE 2-REDUCTASE"/>
    <property type="match status" value="1"/>
</dbReference>
<dbReference type="InterPro" id="IPR013332">
    <property type="entry name" value="KPR_N"/>
</dbReference>
<name>A0A8H2XGT6_9AGAM</name>
<feature type="domain" description="Ketopantoate reductase C-terminal" evidence="3">
    <location>
        <begin position="216"/>
        <end position="350"/>
    </location>
</feature>
<dbReference type="InterPro" id="IPR013752">
    <property type="entry name" value="KPA_reductase"/>
</dbReference>
<dbReference type="EMBL" id="CAJMWY010000302">
    <property type="protein sequence ID" value="CAE6426965.1"/>
    <property type="molecule type" value="Genomic_DNA"/>
</dbReference>